<dbReference type="Pfam" id="PF07534">
    <property type="entry name" value="TLD"/>
    <property type="match status" value="1"/>
</dbReference>
<dbReference type="VEuPathDB" id="CryptoDB:Vbra_4432"/>
<dbReference type="PhylomeDB" id="A0A0G4FI73"/>
<dbReference type="AlphaFoldDB" id="A0A0G4FI73"/>
<sequence>MASLLAIHMQTVDLPEGTSLTRQEYYDLLGLLGDHTMKLQSIYRSSRDGTTYSDVLRCVGGKTGLVFLIRKDQYVFGSFISAGIQPPDEPTSGHWYGCDVWDFSLAGHFPEPTKIDIDDKNQCVSVAGREGQVNAASVEIGGWLRLGREVGGDAPAADIRSCLQPAHPGPSCACGLHGGEG</sequence>
<reference evidence="2 3" key="1">
    <citation type="submission" date="2014-11" db="EMBL/GenBank/DDBJ databases">
        <authorList>
            <person name="Zhu J."/>
            <person name="Qi W."/>
            <person name="Song R."/>
        </authorList>
    </citation>
    <scope>NUCLEOTIDE SEQUENCE [LARGE SCALE GENOMIC DNA]</scope>
</reference>
<evidence type="ECO:0000313" key="3">
    <source>
        <dbReference type="Proteomes" id="UP000041254"/>
    </source>
</evidence>
<keyword evidence="3" id="KW-1185">Reference proteome</keyword>
<dbReference type="EMBL" id="CDMY01000437">
    <property type="protein sequence ID" value="CEM12819.1"/>
    <property type="molecule type" value="Genomic_DNA"/>
</dbReference>
<evidence type="ECO:0000313" key="2">
    <source>
        <dbReference type="EMBL" id="CEM12819.1"/>
    </source>
</evidence>
<protein>
    <recommendedName>
        <fullName evidence="1">TLDc domain-containing protein</fullName>
    </recommendedName>
</protein>
<accession>A0A0G4FI73</accession>
<dbReference type="InterPro" id="IPR006571">
    <property type="entry name" value="TLDc_dom"/>
</dbReference>
<name>A0A0G4FI73_VITBC</name>
<dbReference type="InParanoid" id="A0A0G4FI73"/>
<gene>
    <name evidence="2" type="ORF">Vbra_4432</name>
</gene>
<dbReference type="Proteomes" id="UP000041254">
    <property type="component" value="Unassembled WGS sequence"/>
</dbReference>
<organism evidence="2 3">
    <name type="scientific">Vitrella brassicaformis (strain CCMP3155)</name>
    <dbReference type="NCBI Taxonomy" id="1169540"/>
    <lineage>
        <taxon>Eukaryota</taxon>
        <taxon>Sar</taxon>
        <taxon>Alveolata</taxon>
        <taxon>Colpodellida</taxon>
        <taxon>Vitrellaceae</taxon>
        <taxon>Vitrella</taxon>
    </lineage>
</organism>
<feature type="domain" description="TLDc" evidence="1">
    <location>
        <begin position="36"/>
        <end position="92"/>
    </location>
</feature>
<evidence type="ECO:0000259" key="1">
    <source>
        <dbReference type="Pfam" id="PF07534"/>
    </source>
</evidence>
<dbReference type="OrthoDB" id="26679at2759"/>
<proteinExistence type="predicted"/>